<protein>
    <submittedName>
        <fullName evidence="2">Uncharacterized protein</fullName>
    </submittedName>
</protein>
<evidence type="ECO:0000313" key="2">
    <source>
        <dbReference type="EMBL" id="CAB0013983.1"/>
    </source>
</evidence>
<dbReference type="AlphaFoldDB" id="A0A6H5H864"/>
<sequence>MEVMCVIYAPPVTSPLGFLTFEIRSCTSRRFAPPAYSPSRQKFSPRPPSRPLHHELPSRPSNGLHYSS</sequence>
<gene>
    <name evidence="2" type="ORF">NTEN_LOCUS18521</name>
</gene>
<feature type="region of interest" description="Disordered" evidence="1">
    <location>
        <begin position="32"/>
        <end position="68"/>
    </location>
</feature>
<dbReference type="EMBL" id="CADCXU010027059">
    <property type="protein sequence ID" value="CAB0013983.1"/>
    <property type="molecule type" value="Genomic_DNA"/>
</dbReference>
<evidence type="ECO:0000313" key="3">
    <source>
        <dbReference type="Proteomes" id="UP000479000"/>
    </source>
</evidence>
<accession>A0A6H5H864</accession>
<reference evidence="2 3" key="1">
    <citation type="submission" date="2020-02" db="EMBL/GenBank/DDBJ databases">
        <authorList>
            <person name="Ferguson B K."/>
        </authorList>
    </citation>
    <scope>NUCLEOTIDE SEQUENCE [LARGE SCALE GENOMIC DNA]</scope>
</reference>
<keyword evidence="3" id="KW-1185">Reference proteome</keyword>
<feature type="non-terminal residue" evidence="2">
    <location>
        <position position="68"/>
    </location>
</feature>
<evidence type="ECO:0000256" key="1">
    <source>
        <dbReference type="SAM" id="MobiDB-lite"/>
    </source>
</evidence>
<proteinExistence type="predicted"/>
<name>A0A6H5H864_9HEMI</name>
<feature type="compositionally biased region" description="Polar residues" evidence="1">
    <location>
        <begin position="59"/>
        <end position="68"/>
    </location>
</feature>
<organism evidence="2 3">
    <name type="scientific">Nesidiocoris tenuis</name>
    <dbReference type="NCBI Taxonomy" id="355587"/>
    <lineage>
        <taxon>Eukaryota</taxon>
        <taxon>Metazoa</taxon>
        <taxon>Ecdysozoa</taxon>
        <taxon>Arthropoda</taxon>
        <taxon>Hexapoda</taxon>
        <taxon>Insecta</taxon>
        <taxon>Pterygota</taxon>
        <taxon>Neoptera</taxon>
        <taxon>Paraneoptera</taxon>
        <taxon>Hemiptera</taxon>
        <taxon>Heteroptera</taxon>
        <taxon>Panheteroptera</taxon>
        <taxon>Cimicomorpha</taxon>
        <taxon>Miridae</taxon>
        <taxon>Dicyphina</taxon>
        <taxon>Nesidiocoris</taxon>
    </lineage>
</organism>
<dbReference type="Proteomes" id="UP000479000">
    <property type="component" value="Unassembled WGS sequence"/>
</dbReference>